<keyword evidence="1" id="KW-1133">Transmembrane helix</keyword>
<keyword evidence="1" id="KW-0472">Membrane</keyword>
<keyword evidence="1" id="KW-0812">Transmembrane</keyword>
<evidence type="ECO:0000256" key="1">
    <source>
        <dbReference type="SAM" id="Phobius"/>
    </source>
</evidence>
<feature type="transmembrane region" description="Helical" evidence="1">
    <location>
        <begin position="74"/>
        <end position="94"/>
    </location>
</feature>
<feature type="chain" id="PRO_5002059811" evidence="2">
    <location>
        <begin position="28"/>
        <end position="145"/>
    </location>
</feature>
<proteinExistence type="predicted"/>
<accession>A0A0A8YWP3</accession>
<evidence type="ECO:0000313" key="3">
    <source>
        <dbReference type="EMBL" id="JAD28920.1"/>
    </source>
</evidence>
<name>A0A0A8YWP3_ARUDO</name>
<reference evidence="3" key="1">
    <citation type="submission" date="2014-09" db="EMBL/GenBank/DDBJ databases">
        <authorList>
            <person name="Magalhaes I.L.F."/>
            <person name="Oliveira U."/>
            <person name="Santos F.R."/>
            <person name="Vidigal T.H.D.A."/>
            <person name="Brescovit A.D."/>
            <person name="Santos A.J."/>
        </authorList>
    </citation>
    <scope>NUCLEOTIDE SEQUENCE</scope>
    <source>
        <tissue evidence="3">Shoot tissue taken approximately 20 cm above the soil surface</tissue>
    </source>
</reference>
<reference evidence="3" key="2">
    <citation type="journal article" date="2015" name="Data Brief">
        <title>Shoot transcriptome of the giant reed, Arundo donax.</title>
        <authorList>
            <person name="Barrero R.A."/>
            <person name="Guerrero F.D."/>
            <person name="Moolhuijzen P."/>
            <person name="Goolsby J.A."/>
            <person name="Tidwell J."/>
            <person name="Bellgard S.E."/>
            <person name="Bellgard M.I."/>
        </authorList>
    </citation>
    <scope>NUCLEOTIDE SEQUENCE</scope>
    <source>
        <tissue evidence="3">Shoot tissue taken approximately 20 cm above the soil surface</tissue>
    </source>
</reference>
<dbReference type="EMBL" id="GBRH01268975">
    <property type="protein sequence ID" value="JAD28920.1"/>
    <property type="molecule type" value="Transcribed_RNA"/>
</dbReference>
<feature type="signal peptide" evidence="2">
    <location>
        <begin position="1"/>
        <end position="27"/>
    </location>
</feature>
<organism evidence="3">
    <name type="scientific">Arundo donax</name>
    <name type="common">Giant reed</name>
    <name type="synonym">Donax arundinaceus</name>
    <dbReference type="NCBI Taxonomy" id="35708"/>
    <lineage>
        <taxon>Eukaryota</taxon>
        <taxon>Viridiplantae</taxon>
        <taxon>Streptophyta</taxon>
        <taxon>Embryophyta</taxon>
        <taxon>Tracheophyta</taxon>
        <taxon>Spermatophyta</taxon>
        <taxon>Magnoliopsida</taxon>
        <taxon>Liliopsida</taxon>
        <taxon>Poales</taxon>
        <taxon>Poaceae</taxon>
        <taxon>PACMAD clade</taxon>
        <taxon>Arundinoideae</taxon>
        <taxon>Arundineae</taxon>
        <taxon>Arundo</taxon>
    </lineage>
</organism>
<protein>
    <submittedName>
        <fullName evidence="3">Uncharacterized protein</fullName>
    </submittedName>
</protein>
<sequence length="145" mass="16552">MQYNVEGRKASFLVFVILALMVQRAGCPYEAVIEPSISNTRVEERPPSPCSDQEDPCLRVMRLQPVNRGPETTLFWWSLCLGCGGNILWSLYFMHCRDPHYSVFPIFLTCIIGIIIHAVLAVLTIMRTTAMGVRNPFLKYMCFCK</sequence>
<keyword evidence="2" id="KW-0732">Signal</keyword>
<dbReference type="AlphaFoldDB" id="A0A0A8YWP3"/>
<feature type="transmembrane region" description="Helical" evidence="1">
    <location>
        <begin position="106"/>
        <end position="126"/>
    </location>
</feature>
<evidence type="ECO:0000256" key="2">
    <source>
        <dbReference type="SAM" id="SignalP"/>
    </source>
</evidence>